<evidence type="ECO:0000256" key="7">
    <source>
        <dbReference type="ARBA" id="ARBA00030200"/>
    </source>
</evidence>
<keyword evidence="5 8" id="KW-0238">DNA-binding</keyword>
<comment type="function">
    <text evidence="1">Represses transcription of the icaADBC operon necessary for biofilm production.</text>
</comment>
<reference evidence="10 11" key="1">
    <citation type="submission" date="2011-09" db="EMBL/GenBank/DDBJ databases">
        <authorList>
            <consortium name="US DOE Joint Genome Institute (JGI-PGF)"/>
            <person name="Lucas S."/>
            <person name="Han J."/>
            <person name="Lapidus A."/>
            <person name="Cheng J.-F."/>
            <person name="Goodwin L."/>
            <person name="Pitluck S."/>
            <person name="Peters L."/>
            <person name="Land M.L."/>
            <person name="Hauser L."/>
            <person name="Orellana R."/>
            <person name="Lovley D."/>
            <person name="Woyke T.J."/>
        </authorList>
    </citation>
    <scope>NUCLEOTIDE SEQUENCE [LARGE SCALE GENOMIC DNA]</scope>
    <source>
        <strain evidence="10 11">2ac9</strain>
    </source>
</reference>
<dbReference type="eggNOG" id="COG1309">
    <property type="taxonomic scope" value="Bacteria"/>
</dbReference>
<evidence type="ECO:0000256" key="4">
    <source>
        <dbReference type="ARBA" id="ARBA00023015"/>
    </source>
</evidence>
<dbReference type="SUPFAM" id="SSF48498">
    <property type="entry name" value="Tetracyclin repressor-like, C-terminal domain"/>
    <property type="match status" value="1"/>
</dbReference>
<dbReference type="STRING" id="879212.DespoDRAFT_01754"/>
<gene>
    <name evidence="10" type="ORF">DespoDRAFT_01754</name>
</gene>
<organism evidence="10 11">
    <name type="scientific">Desulfobacter postgatei 2ac9</name>
    <dbReference type="NCBI Taxonomy" id="879212"/>
    <lineage>
        <taxon>Bacteria</taxon>
        <taxon>Pseudomonadati</taxon>
        <taxon>Thermodesulfobacteriota</taxon>
        <taxon>Desulfobacteria</taxon>
        <taxon>Desulfobacterales</taxon>
        <taxon>Desulfobacteraceae</taxon>
        <taxon>Desulfobacter</taxon>
    </lineage>
</organism>
<dbReference type="InterPro" id="IPR009057">
    <property type="entry name" value="Homeodomain-like_sf"/>
</dbReference>
<dbReference type="InterPro" id="IPR036271">
    <property type="entry name" value="Tet_transcr_reg_TetR-rel_C_sf"/>
</dbReference>
<keyword evidence="4" id="KW-0805">Transcription regulation</keyword>
<name>I5B2F8_9BACT</name>
<evidence type="ECO:0000313" key="11">
    <source>
        <dbReference type="Proteomes" id="UP000005778"/>
    </source>
</evidence>
<dbReference type="Pfam" id="PF18665">
    <property type="entry name" value="TetR_C_37"/>
    <property type="match status" value="1"/>
</dbReference>
<dbReference type="InterPro" id="IPR001647">
    <property type="entry name" value="HTH_TetR"/>
</dbReference>
<evidence type="ECO:0000256" key="5">
    <source>
        <dbReference type="ARBA" id="ARBA00023125"/>
    </source>
</evidence>
<evidence type="ECO:0000256" key="3">
    <source>
        <dbReference type="ARBA" id="ARBA00014341"/>
    </source>
</evidence>
<sequence>MAIRKNRNAETRKPEILEGYYQVLIENGFEGSSIGKIAQHLNLHSTLILHYFKNKDNLQRELIEFLITKYKAEHMLEFDLIEDSARRFDAMMDLIFSFKWNRTVDPGVHFGFYYKSFRDEGIRKVFKDMFRWLSDYLYNAFILFNKDSIIKVTDERKAAEYVLTLMKGLEFHAHFLNEGRPFEDFANTAKTATIAMLKNGTF</sequence>
<accession>I5B2F8</accession>
<feature type="domain" description="HTH tetR-type" evidence="9">
    <location>
        <begin position="10"/>
        <end position="70"/>
    </location>
</feature>
<dbReference type="PROSITE" id="PS50977">
    <property type="entry name" value="HTH_TETR_2"/>
    <property type="match status" value="1"/>
</dbReference>
<evidence type="ECO:0000256" key="1">
    <source>
        <dbReference type="ARBA" id="ARBA00002291"/>
    </source>
</evidence>
<dbReference type="Gene3D" id="1.10.357.10">
    <property type="entry name" value="Tetracycline Repressor, domain 2"/>
    <property type="match status" value="1"/>
</dbReference>
<dbReference type="AlphaFoldDB" id="I5B2F8"/>
<dbReference type="SUPFAM" id="SSF46689">
    <property type="entry name" value="Homeodomain-like"/>
    <property type="match status" value="1"/>
</dbReference>
<proteinExistence type="predicted"/>
<keyword evidence="6" id="KW-0804">Transcription</keyword>
<keyword evidence="11" id="KW-1185">Reference proteome</keyword>
<evidence type="ECO:0000256" key="6">
    <source>
        <dbReference type="ARBA" id="ARBA00023163"/>
    </source>
</evidence>
<dbReference type="Pfam" id="PF00440">
    <property type="entry name" value="TetR_N"/>
    <property type="match status" value="1"/>
</dbReference>
<evidence type="ECO:0000256" key="2">
    <source>
        <dbReference type="ARBA" id="ARBA00011738"/>
    </source>
</evidence>
<dbReference type="HOGENOM" id="CLU_117110_0_0_7"/>
<evidence type="ECO:0000313" key="10">
    <source>
        <dbReference type="EMBL" id="EIM63671.1"/>
    </source>
</evidence>
<comment type="subunit">
    <text evidence="2">Homodimer.</text>
</comment>
<protein>
    <recommendedName>
        <fullName evidence="3">Biofilm operon icaADBC HTH-type negative transcriptional regulator IcaR</fullName>
    </recommendedName>
    <alternativeName>
        <fullName evidence="7">Intercellular adhesion protein R</fullName>
    </alternativeName>
</protein>
<dbReference type="OrthoDB" id="7618612at2"/>
<dbReference type="GO" id="GO:0003677">
    <property type="term" value="F:DNA binding"/>
    <property type="evidence" value="ECO:0007669"/>
    <property type="project" value="UniProtKB-UniRule"/>
</dbReference>
<reference evidence="10 11" key="2">
    <citation type="submission" date="2012-02" db="EMBL/GenBank/DDBJ databases">
        <title>Improved High-Quality Draft sequence of Desulfobacter postgatei 2ac9.</title>
        <authorList>
            <consortium name="US DOE Joint Genome Institute"/>
            <person name="Lucas S."/>
            <person name="Han J."/>
            <person name="Lapidus A."/>
            <person name="Cheng J.-F."/>
            <person name="Goodwin L."/>
            <person name="Pitluck S."/>
            <person name="Peters L."/>
            <person name="Ovchinnikova G."/>
            <person name="Held B."/>
            <person name="Detter J.C."/>
            <person name="Han C."/>
            <person name="Tapia R."/>
            <person name="Land M."/>
            <person name="Hauser L."/>
            <person name="Kyrpides N."/>
            <person name="Ivanova N."/>
            <person name="Pagani I."/>
            <person name="Orellana R."/>
            <person name="Lovley D."/>
            <person name="Woyke T."/>
        </authorList>
    </citation>
    <scope>NUCLEOTIDE SEQUENCE [LARGE SCALE GENOMIC DNA]</scope>
    <source>
        <strain evidence="10 11">2ac9</strain>
    </source>
</reference>
<feature type="DNA-binding region" description="H-T-H motif" evidence="8">
    <location>
        <begin position="33"/>
        <end position="52"/>
    </location>
</feature>
<dbReference type="RefSeq" id="WP_004072910.1">
    <property type="nucleotide sequence ID" value="NZ_CM001488.1"/>
</dbReference>
<dbReference type="PANTHER" id="PTHR47506">
    <property type="entry name" value="TRANSCRIPTIONAL REGULATORY PROTEIN"/>
    <property type="match status" value="1"/>
</dbReference>
<evidence type="ECO:0000259" key="9">
    <source>
        <dbReference type="PROSITE" id="PS50977"/>
    </source>
</evidence>
<dbReference type="PANTHER" id="PTHR47506:SF6">
    <property type="entry name" value="HTH-TYPE TRANSCRIPTIONAL REPRESSOR NEMR"/>
    <property type="match status" value="1"/>
</dbReference>
<dbReference type="EMBL" id="CM001488">
    <property type="protein sequence ID" value="EIM63671.1"/>
    <property type="molecule type" value="Genomic_DNA"/>
</dbReference>
<dbReference type="InterPro" id="IPR041646">
    <property type="entry name" value="IcaR_C"/>
</dbReference>
<evidence type="ECO:0000256" key="8">
    <source>
        <dbReference type="PROSITE-ProRule" id="PRU00335"/>
    </source>
</evidence>
<dbReference type="Proteomes" id="UP000005778">
    <property type="component" value="Chromosome"/>
</dbReference>